<name>A0A146GGE9_TERSA</name>
<dbReference type="STRING" id="690879.TSACC_3563"/>
<evidence type="ECO:0000313" key="1">
    <source>
        <dbReference type="EMBL" id="GAT35496.1"/>
    </source>
</evidence>
<protein>
    <submittedName>
        <fullName evidence="1">Uncharacterized protein</fullName>
    </submittedName>
</protein>
<dbReference type="Proteomes" id="UP000076023">
    <property type="component" value="Unassembled WGS sequence"/>
</dbReference>
<comment type="caution">
    <text evidence="1">The sequence shown here is derived from an EMBL/GenBank/DDBJ whole genome shotgun (WGS) entry which is preliminary data.</text>
</comment>
<sequence length="290" mass="32644">MQKIHTILTHPGGAHKDEFLACCVLVALTQAPIIRREPTTDELADPGIAVVDVGHEHAPDRHNFDHHQFPADHPPICSLSLVLEHLGLHEDAKVFCDWLEAAEWFDSRGPHETAKWLGVSRDTLDRLISPVDITLLRRFALGTRFESTDAIWQVMRMVGEDLLEYVHSLRERLDFIGRHAEVWEIPVAEGAALRVLYMPRTTPSVDEPSFGLDRYIQSKGLEIAALVYPDRRGTGYGLSRHNDHRGFDFTRLSGHELVHFAHARGFVAKTSATSVADLKLLLEQARASSY</sequence>
<organism evidence="1 2">
    <name type="scientific">Terrimicrobium sacchariphilum</name>
    <dbReference type="NCBI Taxonomy" id="690879"/>
    <lineage>
        <taxon>Bacteria</taxon>
        <taxon>Pseudomonadati</taxon>
        <taxon>Verrucomicrobiota</taxon>
        <taxon>Terrimicrobiia</taxon>
        <taxon>Terrimicrobiales</taxon>
        <taxon>Terrimicrobiaceae</taxon>
        <taxon>Terrimicrobium</taxon>
    </lineage>
</organism>
<reference evidence="2" key="1">
    <citation type="journal article" date="2017" name="Genome Announc.">
        <title>Draft Genome Sequence of Terrimicrobium sacchariphilum NM-5T, a Facultative Anaerobic Soil Bacterium of the Class Spartobacteria.</title>
        <authorList>
            <person name="Qiu Y.L."/>
            <person name="Tourlousse D.M."/>
            <person name="Matsuura N."/>
            <person name="Ohashi A."/>
            <person name="Sekiguchi Y."/>
        </authorList>
    </citation>
    <scope>NUCLEOTIDE SEQUENCE [LARGE SCALE GENOMIC DNA]</scope>
    <source>
        <strain evidence="2">NM-5</strain>
    </source>
</reference>
<gene>
    <name evidence="1" type="ORF">TSACC_3563</name>
</gene>
<dbReference type="Pfam" id="PF03690">
    <property type="entry name" value="MYG1_exonuc"/>
    <property type="match status" value="1"/>
</dbReference>
<dbReference type="InParanoid" id="A0A146GGE9"/>
<proteinExistence type="predicted"/>
<dbReference type="AlphaFoldDB" id="A0A146GGE9"/>
<dbReference type="EMBL" id="BDCO01000003">
    <property type="protein sequence ID" value="GAT35496.1"/>
    <property type="molecule type" value="Genomic_DNA"/>
</dbReference>
<accession>A0A146GGE9</accession>
<dbReference type="RefSeq" id="WP_202816018.1">
    <property type="nucleotide sequence ID" value="NZ_BDCO01000003.1"/>
</dbReference>
<keyword evidence="2" id="KW-1185">Reference proteome</keyword>
<dbReference type="InterPro" id="IPR003226">
    <property type="entry name" value="MYG1_exonuclease"/>
</dbReference>
<evidence type="ECO:0000313" key="2">
    <source>
        <dbReference type="Proteomes" id="UP000076023"/>
    </source>
</evidence>